<accession>A0A1H8LLI6</accession>
<reference evidence="2 3" key="1">
    <citation type="submission" date="2016-10" db="EMBL/GenBank/DDBJ databases">
        <authorList>
            <person name="de Groot N.N."/>
        </authorList>
    </citation>
    <scope>NUCLEOTIDE SEQUENCE [LARGE SCALE GENOMIC DNA]</scope>
    <source>
        <strain evidence="2 3">DSM 27842</strain>
    </source>
</reference>
<keyword evidence="3" id="KW-1185">Reference proteome</keyword>
<evidence type="ECO:0000313" key="3">
    <source>
        <dbReference type="Proteomes" id="UP000198893"/>
    </source>
</evidence>
<dbReference type="AlphaFoldDB" id="A0A1H8LLI6"/>
<organism evidence="2 3">
    <name type="scientific">Salinihabitans flavidus</name>
    <dbReference type="NCBI Taxonomy" id="569882"/>
    <lineage>
        <taxon>Bacteria</taxon>
        <taxon>Pseudomonadati</taxon>
        <taxon>Pseudomonadota</taxon>
        <taxon>Alphaproteobacteria</taxon>
        <taxon>Rhodobacterales</taxon>
        <taxon>Roseobacteraceae</taxon>
        <taxon>Salinihabitans</taxon>
    </lineage>
</organism>
<evidence type="ECO:0000313" key="2">
    <source>
        <dbReference type="EMBL" id="SEO05939.1"/>
    </source>
</evidence>
<evidence type="ECO:0008006" key="4">
    <source>
        <dbReference type="Google" id="ProtNLM"/>
    </source>
</evidence>
<evidence type="ECO:0000256" key="1">
    <source>
        <dbReference type="SAM" id="MobiDB-lite"/>
    </source>
</evidence>
<protein>
    <recommendedName>
        <fullName evidence="4">Stress response protein</fullName>
    </recommendedName>
</protein>
<dbReference type="Proteomes" id="UP000198893">
    <property type="component" value="Unassembled WGS sequence"/>
</dbReference>
<proteinExistence type="predicted"/>
<feature type="region of interest" description="Disordered" evidence="1">
    <location>
        <begin position="421"/>
        <end position="455"/>
    </location>
</feature>
<dbReference type="EMBL" id="FODS01000001">
    <property type="protein sequence ID" value="SEO05939.1"/>
    <property type="molecule type" value="Genomic_DNA"/>
</dbReference>
<name>A0A1H8LLI6_9RHOB</name>
<feature type="compositionally biased region" description="Acidic residues" evidence="1">
    <location>
        <begin position="445"/>
        <end position="455"/>
    </location>
</feature>
<sequence length="455" mass="50642">MIDLPDYVKQGERARLFPVLADTSREGRMASIFLSLLPQIPSLAGAVLNTVGLRVGKRTKIETFTEVVLKDCNDTNNRPDGLLVVSTGKATWSALVEAKIGKSKLDADQVQRYLEMAKANGIDAVLTISNEFVARADHSPVVVPKTLLRKASLYHWSWTWIATQCEILSIQGDVEDKEQAFLLREIIRFLKHSGTGVERFSQMGAGWKDLVQAVTNNGTLKKTAPEVEEGVGCWLEEERDLSLQLSRHVGQPVEAVIERKLRDDPAGRLKAGVAQLVDAQCLTSIYRIPDSAADIEVNADLTRKTLSAGMRMKAPLDKKSTKARVNWLLRMLKDDDPRIIIRAHWPGRAAATQQPLSVLRDTPEVIQTENKDAAPHSFEVLLVESLGKRFAGRRTFIEDVEQVVPDFYDLVGQYLRAWQAPPPRPVKSRSTVDEDAITQETHDAIDEETPEAAAR</sequence>
<gene>
    <name evidence="2" type="ORF">SAMN04490248_101196</name>
</gene>